<dbReference type="AlphaFoldDB" id="A0A316TT01"/>
<dbReference type="OrthoDB" id="9776731at2"/>
<dbReference type="SUPFAM" id="SSF53187">
    <property type="entry name" value="Zn-dependent exopeptidases"/>
    <property type="match status" value="1"/>
</dbReference>
<keyword evidence="3" id="KW-0464">Manganese</keyword>
<dbReference type="InterPro" id="IPR036264">
    <property type="entry name" value="Bact_exopeptidase_dim_dom"/>
</dbReference>
<feature type="binding site" evidence="3">
    <location>
        <position position="107"/>
    </location>
    <ligand>
        <name>Mn(2+)</name>
        <dbReference type="ChEBI" id="CHEBI:29035"/>
        <label>2</label>
    </ligand>
</feature>
<dbReference type="PIRSF" id="PIRSF005962">
    <property type="entry name" value="Pept_M20D_amidohydro"/>
    <property type="match status" value="1"/>
</dbReference>
<proteinExistence type="inferred from homology"/>
<sequence>MADLRNIIAKKAEDHFDYMVQTRRYLHKNPEVSFREYDTTDYIIHELKKIGLEAERPLETGCVAVIEGKPSDRVIALRADIDALAMDEEGEAKKEFFSERPGAAHCCGHDAHTANLLGAANIINDLSDELEGTVVLVFQPGEESLPGGGKLLTETGYLQKLGVKEIYGLHMNPDYSPGKVALKEGPIMARPDEFEIEITGRGGHAASPHLTVDPVVIMAQIITQFQTIVSRTLDPAEPAVVTVGRVRAGSTYNVIPGKAEMIGTVRTFSRETAMRISDQMERILKGAAESSGITFTFNFNEGYPAVVNDPACTRKLVQTAQKIAGTESVIEMEKPLMAGEDFSFYQQQFPGAFFMLGSGSKKADSKWSWHHPRYNIDEDAFLTGSSLMAGIALGV</sequence>
<dbReference type="GO" id="GO:0016787">
    <property type="term" value="F:hydrolase activity"/>
    <property type="evidence" value="ECO:0007669"/>
    <property type="project" value="UniProtKB-KW"/>
</dbReference>
<reference evidence="5 6" key="1">
    <citation type="submission" date="2018-05" db="EMBL/GenBank/DDBJ databases">
        <title>Rhodohalobacter halophilus gen. nov., sp. nov., a moderately halophilic member of the family Balneolaceae.</title>
        <authorList>
            <person name="Liu Z.-W."/>
        </authorList>
    </citation>
    <scope>NUCLEOTIDE SEQUENCE [LARGE SCALE GENOMIC DNA]</scope>
    <source>
        <strain evidence="5 6">8A47</strain>
    </source>
</reference>
<feature type="domain" description="Peptidase M20 dimerisation" evidence="4">
    <location>
        <begin position="194"/>
        <end position="288"/>
    </location>
</feature>
<evidence type="ECO:0000256" key="3">
    <source>
        <dbReference type="PIRSR" id="PIRSR005962-1"/>
    </source>
</evidence>
<dbReference type="Pfam" id="PF01546">
    <property type="entry name" value="Peptidase_M20"/>
    <property type="match status" value="1"/>
</dbReference>
<keyword evidence="2 5" id="KW-0378">Hydrolase</keyword>
<dbReference type="PANTHER" id="PTHR11014:SF63">
    <property type="entry name" value="METALLOPEPTIDASE, PUTATIVE (AFU_ORTHOLOGUE AFUA_6G09600)-RELATED"/>
    <property type="match status" value="1"/>
</dbReference>
<dbReference type="Proteomes" id="UP000245533">
    <property type="component" value="Unassembled WGS sequence"/>
</dbReference>
<dbReference type="SUPFAM" id="SSF55031">
    <property type="entry name" value="Bacterial exopeptidase dimerisation domain"/>
    <property type="match status" value="1"/>
</dbReference>
<dbReference type="InterPro" id="IPR011650">
    <property type="entry name" value="Peptidase_M20_dimer"/>
</dbReference>
<dbReference type="Pfam" id="PF07687">
    <property type="entry name" value="M20_dimer"/>
    <property type="match status" value="1"/>
</dbReference>
<gene>
    <name evidence="5" type="ORF">DDZ15_15000</name>
</gene>
<dbReference type="PANTHER" id="PTHR11014">
    <property type="entry name" value="PEPTIDASE M20 FAMILY MEMBER"/>
    <property type="match status" value="1"/>
</dbReference>
<keyword evidence="6" id="KW-1185">Reference proteome</keyword>
<organism evidence="5 6">
    <name type="scientific">Rhodohalobacter mucosus</name>
    <dbReference type="NCBI Taxonomy" id="2079485"/>
    <lineage>
        <taxon>Bacteria</taxon>
        <taxon>Pseudomonadati</taxon>
        <taxon>Balneolota</taxon>
        <taxon>Balneolia</taxon>
        <taxon>Balneolales</taxon>
        <taxon>Balneolaceae</taxon>
        <taxon>Rhodohalobacter</taxon>
    </lineage>
</organism>
<comment type="similarity">
    <text evidence="1">Belongs to the peptidase M20 family.</text>
</comment>
<feature type="binding site" evidence="3">
    <location>
        <position position="109"/>
    </location>
    <ligand>
        <name>Mn(2+)</name>
        <dbReference type="ChEBI" id="CHEBI:29035"/>
        <label>2</label>
    </ligand>
</feature>
<dbReference type="Gene3D" id="3.40.630.10">
    <property type="entry name" value="Zn peptidases"/>
    <property type="match status" value="1"/>
</dbReference>
<protein>
    <submittedName>
        <fullName evidence="5">Amidohydrolase</fullName>
    </submittedName>
</protein>
<evidence type="ECO:0000313" key="5">
    <source>
        <dbReference type="EMBL" id="PWN05372.1"/>
    </source>
</evidence>
<comment type="caution">
    <text evidence="5">The sequence shown here is derived from an EMBL/GenBank/DDBJ whole genome shotgun (WGS) entry which is preliminary data.</text>
</comment>
<dbReference type="RefSeq" id="WP_109647928.1">
    <property type="nucleotide sequence ID" value="NZ_QGGB01000010.1"/>
</dbReference>
<feature type="binding site" evidence="3">
    <location>
        <position position="143"/>
    </location>
    <ligand>
        <name>Mn(2+)</name>
        <dbReference type="ChEBI" id="CHEBI:29035"/>
        <label>2</label>
    </ligand>
</feature>
<keyword evidence="3" id="KW-0479">Metal-binding</keyword>
<evidence type="ECO:0000256" key="2">
    <source>
        <dbReference type="ARBA" id="ARBA00022801"/>
    </source>
</evidence>
<feature type="binding site" evidence="3">
    <location>
        <position position="170"/>
    </location>
    <ligand>
        <name>Mn(2+)</name>
        <dbReference type="ChEBI" id="CHEBI:29035"/>
        <label>2</label>
    </ligand>
</feature>
<dbReference type="CDD" id="cd03886">
    <property type="entry name" value="M20_Acy1"/>
    <property type="match status" value="1"/>
</dbReference>
<dbReference type="FunFam" id="3.30.70.360:FF:000014">
    <property type="entry name" value="N-acyl-L-amino acid amidohydrolase"/>
    <property type="match status" value="1"/>
</dbReference>
<dbReference type="InterPro" id="IPR017439">
    <property type="entry name" value="Amidohydrolase"/>
</dbReference>
<comment type="cofactor">
    <cofactor evidence="3">
        <name>Mn(2+)</name>
        <dbReference type="ChEBI" id="CHEBI:29035"/>
    </cofactor>
    <text evidence="3">The Mn(2+) ion enhances activity.</text>
</comment>
<dbReference type="GO" id="GO:0046872">
    <property type="term" value="F:metal ion binding"/>
    <property type="evidence" value="ECO:0007669"/>
    <property type="project" value="UniProtKB-KW"/>
</dbReference>
<feature type="binding site" evidence="3">
    <location>
        <position position="370"/>
    </location>
    <ligand>
        <name>Mn(2+)</name>
        <dbReference type="ChEBI" id="CHEBI:29035"/>
        <label>2</label>
    </ligand>
</feature>
<dbReference type="InterPro" id="IPR002933">
    <property type="entry name" value="Peptidase_M20"/>
</dbReference>
<accession>A0A316TT01</accession>
<evidence type="ECO:0000313" key="6">
    <source>
        <dbReference type="Proteomes" id="UP000245533"/>
    </source>
</evidence>
<evidence type="ECO:0000256" key="1">
    <source>
        <dbReference type="ARBA" id="ARBA00006153"/>
    </source>
</evidence>
<dbReference type="NCBIfam" id="TIGR01891">
    <property type="entry name" value="amidohydrolases"/>
    <property type="match status" value="1"/>
</dbReference>
<dbReference type="EMBL" id="QGGB01000010">
    <property type="protein sequence ID" value="PWN05372.1"/>
    <property type="molecule type" value="Genomic_DNA"/>
</dbReference>
<name>A0A316TT01_9BACT</name>
<dbReference type="Gene3D" id="3.30.70.360">
    <property type="match status" value="1"/>
</dbReference>
<evidence type="ECO:0000259" key="4">
    <source>
        <dbReference type="Pfam" id="PF07687"/>
    </source>
</evidence>